<organism evidence="2 3">
    <name type="scientific">Tenebrionibacter intestinalis</name>
    <dbReference type="NCBI Taxonomy" id="2799638"/>
    <lineage>
        <taxon>Bacteria</taxon>
        <taxon>Pseudomonadati</taxon>
        <taxon>Pseudomonadota</taxon>
        <taxon>Gammaproteobacteria</taxon>
        <taxon>Enterobacterales</taxon>
        <taxon>Enterobacteriaceae</taxon>
        <taxon>Tenebrionibacter/Tenebrionicola group</taxon>
        <taxon>Tenebrionibacter</taxon>
    </lineage>
</organism>
<comment type="caution">
    <text evidence="2">The sequence shown here is derived from an EMBL/GenBank/DDBJ whole genome shotgun (WGS) entry which is preliminary data.</text>
</comment>
<name>A0A8K0V0D5_9ENTR</name>
<dbReference type="InterPro" id="IPR011990">
    <property type="entry name" value="TPR-like_helical_dom_sf"/>
</dbReference>
<sequence length="425" mass="48448">MRSTFPQRRAAGARNTQNNAKAQDRLNNMAARFRSAMAQQDYAQAARCCESVLAEMPNNLQIRSDYALCLMRLQEYDKAYKTYRRIYQSPQRDTASETWLDGFTEACGWLNKFDEVRRYGCESLNLADARFSQTPAIPLPETAPKPFDARHPQKNIISFSLYGAQPRYCETMVKNAQVARELFPHWTCRVYLDNSVPEHVWRRLREHGAQLVDMSAENSLFPTLWRFLAASDPNIDRFIVRDADSLLSEREQAAVEAWQSSTYFFHHMRDYFTHTELLLAGMWGGCTGVIPDIDGLMRGFIAQYQGSARFTDQYFLRSVLWSTVKQSLLSHDELFGFADAQPWPAHETVRWPADTFHVGSNAGYSALGGISALPDGATQPVILIMEDNEYRYDAGVKAGQWRLGVPFFIAEGVRDGAIKTRLIDN</sequence>
<evidence type="ECO:0000313" key="2">
    <source>
        <dbReference type="EMBL" id="MBK4714969.1"/>
    </source>
</evidence>
<reference evidence="2" key="1">
    <citation type="submission" date="2021-01" db="EMBL/GenBank/DDBJ databases">
        <title>Intestinitalea alba gen. nov., sp. nov., a novel genus of the family Enterobacteriaceae, isolated from the gut of the plastic-eating mealworm Tenebrio molitor L.</title>
        <authorList>
            <person name="Yang Y."/>
        </authorList>
    </citation>
    <scope>NUCLEOTIDE SEQUENCE</scope>
    <source>
        <strain evidence="2">BIT-L3</strain>
    </source>
</reference>
<dbReference type="Proteomes" id="UP000659047">
    <property type="component" value="Unassembled WGS sequence"/>
</dbReference>
<dbReference type="AlphaFoldDB" id="A0A8K0V0D5"/>
<gene>
    <name evidence="2" type="ORF">JJB97_06410</name>
</gene>
<proteinExistence type="predicted"/>
<dbReference type="SUPFAM" id="SSF48452">
    <property type="entry name" value="TPR-like"/>
    <property type="match status" value="1"/>
</dbReference>
<dbReference type="Gene3D" id="1.25.40.10">
    <property type="entry name" value="Tetratricopeptide repeat domain"/>
    <property type="match status" value="1"/>
</dbReference>
<protein>
    <submittedName>
        <fullName evidence="2">Tetratricopeptide repeat protein</fullName>
    </submittedName>
</protein>
<feature type="region of interest" description="Disordered" evidence="1">
    <location>
        <begin position="1"/>
        <end position="21"/>
    </location>
</feature>
<accession>A0A8K0V0D5</accession>
<keyword evidence="3" id="KW-1185">Reference proteome</keyword>
<dbReference type="Pfam" id="PF14559">
    <property type="entry name" value="TPR_19"/>
    <property type="match status" value="1"/>
</dbReference>
<dbReference type="RefSeq" id="WP_238713205.1">
    <property type="nucleotide sequence ID" value="NZ_JAEPBH010000013.1"/>
</dbReference>
<dbReference type="EMBL" id="JAEPBH010000013">
    <property type="protein sequence ID" value="MBK4714969.1"/>
    <property type="molecule type" value="Genomic_DNA"/>
</dbReference>
<evidence type="ECO:0000313" key="3">
    <source>
        <dbReference type="Proteomes" id="UP000659047"/>
    </source>
</evidence>
<evidence type="ECO:0000256" key="1">
    <source>
        <dbReference type="SAM" id="MobiDB-lite"/>
    </source>
</evidence>